<sequence length="594" mass="66220">MGCLRGASQCRTVVACALLCLWLTDGGYSTRGARRMGLSMNTVADCLQRHYRVVVFAVYLAVVIVTMAFHEPWFDEAQSWLIARDCPYRDLLLVRPHYEGHPPLWWLLLSIPAKLGVPYEWGLKGVELVCSALMCGLLVFRAPLPRLAVALLPFTYFLCYQYGVTSRPYALMCCALFVIAACWKSRDEHPWRLTAAFVLLCCTSSYGIALACAFALVWMVRAIRGATGRPAVRDGLFGNPARFAAWMVLLAVGLVLTACVLPRSDTFGAVQDPGGNPPIAQFALFWTVLPAESMFTAFAGDVSLHGLHMGVLAIALCVALSLAIWSVLARVALRRKNLDLLLVTYVLLSLCATKYFSMHHIGIIFALFVVQLWINVQDKALGIADIPLPTPLSRSLRAACATHAVRVAHIARIAIVVALLPSLVWTAAAIACDIRYDYSAGRALATFVRNNNLEHNRWVSFWRYLPDTTWPDGTHTNRMEDTYRYSWPAIAANPYFARNLLDCTYEGRTFVPNQVPSRAQMNREIASCAAKGAPEFLIGDTDFPQYFFHRLGLKRGDYRQIVVASQHVPWKTWVTSSDIAVYVRSDVYRTLPHA</sequence>
<dbReference type="EMBL" id="AP009256">
    <property type="protein sequence ID" value="BAF38841.1"/>
    <property type="molecule type" value="Genomic_DNA"/>
</dbReference>
<feature type="transmembrane region" description="Helical" evidence="1">
    <location>
        <begin position="306"/>
        <end position="328"/>
    </location>
</feature>
<organism evidence="2 3">
    <name type="scientific">Bifidobacterium adolescentis (strain ATCC 15703 / DSM 20083 / NCTC 11814 / E194a)</name>
    <dbReference type="NCBI Taxonomy" id="367928"/>
    <lineage>
        <taxon>Bacteria</taxon>
        <taxon>Bacillati</taxon>
        <taxon>Actinomycetota</taxon>
        <taxon>Actinomycetes</taxon>
        <taxon>Bifidobacteriales</taxon>
        <taxon>Bifidobacteriaceae</taxon>
        <taxon>Bifidobacterium</taxon>
    </lineage>
</organism>
<dbReference type="STRING" id="367928.BAD_0060"/>
<keyword evidence="3" id="KW-1185">Reference proteome</keyword>
<evidence type="ECO:0000313" key="2">
    <source>
        <dbReference type="EMBL" id="BAF38841.1"/>
    </source>
</evidence>
<feature type="transmembrane region" description="Helical" evidence="1">
    <location>
        <begin position="51"/>
        <end position="70"/>
    </location>
</feature>
<dbReference type="Proteomes" id="UP000008702">
    <property type="component" value="Chromosome"/>
</dbReference>
<dbReference type="HOGENOM" id="CLU_480349_0_0_11"/>
<keyword evidence="1" id="KW-0472">Membrane</keyword>
<evidence type="ECO:0000313" key="3">
    <source>
        <dbReference type="Proteomes" id="UP000008702"/>
    </source>
</evidence>
<reference evidence="2 3" key="1">
    <citation type="submission" date="2006-12" db="EMBL/GenBank/DDBJ databases">
        <title>Bifidobacterium adolescentis complete genome sequence.</title>
        <authorList>
            <person name="Suzuki T."/>
            <person name="Tsuda Y."/>
            <person name="Kanou N."/>
            <person name="Inoue T."/>
            <person name="Kumazaki K."/>
            <person name="Nagano S."/>
            <person name="Hirai S."/>
            <person name="Tanaka K."/>
            <person name="Watanabe K."/>
        </authorList>
    </citation>
    <scope>NUCLEOTIDE SEQUENCE [LARGE SCALE GENOMIC DNA]</scope>
    <source>
        <strain evidence="3">ATCC 15703 / DSM 20083 / NCTC 11814 / E194a</strain>
    </source>
</reference>
<proteinExistence type="predicted"/>
<keyword evidence="1" id="KW-1133">Transmembrane helix</keyword>
<feature type="transmembrane region" description="Helical" evidence="1">
    <location>
        <begin position="197"/>
        <end position="223"/>
    </location>
</feature>
<dbReference type="AlphaFoldDB" id="A0ZZF8"/>
<gene>
    <name evidence="2" type="ordered locus">BAD_0060</name>
</gene>
<name>A0ZZF8_BIFAA</name>
<dbReference type="KEGG" id="bad:BAD_0060"/>
<accession>A0ZZF8</accession>
<feature type="transmembrane region" description="Helical" evidence="1">
    <location>
        <begin position="340"/>
        <end position="373"/>
    </location>
</feature>
<feature type="transmembrane region" description="Helical" evidence="1">
    <location>
        <begin position="169"/>
        <end position="185"/>
    </location>
</feature>
<feature type="transmembrane region" description="Helical" evidence="1">
    <location>
        <begin position="282"/>
        <end position="300"/>
    </location>
</feature>
<feature type="transmembrane region" description="Helical" evidence="1">
    <location>
        <begin position="413"/>
        <end position="432"/>
    </location>
</feature>
<keyword evidence="1" id="KW-0812">Transmembrane</keyword>
<feature type="transmembrane region" description="Helical" evidence="1">
    <location>
        <begin position="243"/>
        <end position="261"/>
    </location>
</feature>
<evidence type="ECO:0000256" key="1">
    <source>
        <dbReference type="SAM" id="Phobius"/>
    </source>
</evidence>
<protein>
    <submittedName>
        <fullName evidence="2">Uncharacterized protein</fullName>
    </submittedName>
</protein>